<organism evidence="1">
    <name type="scientific">Siphoviridae sp. ct8LX107</name>
    <dbReference type="NCBI Taxonomy" id="2826169"/>
    <lineage>
        <taxon>Viruses</taxon>
        <taxon>Duplodnaviria</taxon>
        <taxon>Heunggongvirae</taxon>
        <taxon>Uroviricota</taxon>
        <taxon>Caudoviricetes</taxon>
    </lineage>
</organism>
<evidence type="ECO:0000313" key="1">
    <source>
        <dbReference type="EMBL" id="DAE21072.1"/>
    </source>
</evidence>
<sequence>MWRFLRAFEGQVKHFDTKKFDLIGKGGGCQ</sequence>
<dbReference type="EMBL" id="BK015706">
    <property type="protein sequence ID" value="DAE21072.1"/>
    <property type="molecule type" value="Genomic_DNA"/>
</dbReference>
<name>A0A8S5QPR9_9CAUD</name>
<proteinExistence type="predicted"/>
<reference evidence="1" key="1">
    <citation type="journal article" date="2021" name="Proc. Natl. Acad. Sci. U.S.A.">
        <title>A Catalog of Tens of Thousands of Viruses from Human Metagenomes Reveals Hidden Associations with Chronic Diseases.</title>
        <authorList>
            <person name="Tisza M.J."/>
            <person name="Buck C.B."/>
        </authorList>
    </citation>
    <scope>NUCLEOTIDE SEQUENCE</scope>
    <source>
        <strain evidence="1">Ct8LX107</strain>
    </source>
</reference>
<protein>
    <submittedName>
        <fullName evidence="1">Uncharacterized protein</fullName>
    </submittedName>
</protein>
<accession>A0A8S5QPR9</accession>